<proteinExistence type="predicted"/>
<protein>
    <submittedName>
        <fullName evidence="1">Uncharacterized protein</fullName>
    </submittedName>
</protein>
<sequence length="67" mass="7798">MVDFDYIRCGTLLRELLLLSFPPATKMFQLAKLSLICPWIQQQFERLTYLRISGSMLTMPSLVSRCL</sequence>
<accession>A0A7J9F5X5</accession>
<dbReference type="Proteomes" id="UP000593568">
    <property type="component" value="Unassembled WGS sequence"/>
</dbReference>
<evidence type="ECO:0000313" key="1">
    <source>
        <dbReference type="EMBL" id="MBA0780706.1"/>
    </source>
</evidence>
<organism evidence="1 2">
    <name type="scientific">Gossypium trilobum</name>
    <dbReference type="NCBI Taxonomy" id="34281"/>
    <lineage>
        <taxon>Eukaryota</taxon>
        <taxon>Viridiplantae</taxon>
        <taxon>Streptophyta</taxon>
        <taxon>Embryophyta</taxon>
        <taxon>Tracheophyta</taxon>
        <taxon>Spermatophyta</taxon>
        <taxon>Magnoliopsida</taxon>
        <taxon>eudicotyledons</taxon>
        <taxon>Gunneridae</taxon>
        <taxon>Pentapetalae</taxon>
        <taxon>rosids</taxon>
        <taxon>malvids</taxon>
        <taxon>Malvales</taxon>
        <taxon>Malvaceae</taxon>
        <taxon>Malvoideae</taxon>
        <taxon>Gossypium</taxon>
    </lineage>
</organism>
<gene>
    <name evidence="1" type="ORF">Gotri_004774</name>
</gene>
<name>A0A7J9F5X5_9ROSI</name>
<evidence type="ECO:0000313" key="2">
    <source>
        <dbReference type="Proteomes" id="UP000593568"/>
    </source>
</evidence>
<reference evidence="1 2" key="1">
    <citation type="journal article" date="2019" name="Genome Biol. Evol.">
        <title>Insights into the evolution of the New World diploid cottons (Gossypium, subgenus Houzingenia) based on genome sequencing.</title>
        <authorList>
            <person name="Grover C.E."/>
            <person name="Arick M.A. 2nd"/>
            <person name="Thrash A."/>
            <person name="Conover J.L."/>
            <person name="Sanders W.S."/>
            <person name="Peterson D.G."/>
            <person name="Frelichowski J.E."/>
            <person name="Scheffler J.A."/>
            <person name="Scheffler B.E."/>
            <person name="Wendel J.F."/>
        </authorList>
    </citation>
    <scope>NUCLEOTIDE SEQUENCE [LARGE SCALE GENOMIC DNA]</scope>
    <source>
        <strain evidence="1">8</strain>
        <tissue evidence="1">Leaf</tissue>
    </source>
</reference>
<dbReference type="EMBL" id="JABEZW010000011">
    <property type="protein sequence ID" value="MBA0780706.1"/>
    <property type="molecule type" value="Genomic_DNA"/>
</dbReference>
<keyword evidence="2" id="KW-1185">Reference proteome</keyword>
<comment type="caution">
    <text evidence="1">The sequence shown here is derived from an EMBL/GenBank/DDBJ whole genome shotgun (WGS) entry which is preliminary data.</text>
</comment>
<feature type="non-terminal residue" evidence="1">
    <location>
        <position position="67"/>
    </location>
</feature>
<dbReference type="AlphaFoldDB" id="A0A7J9F5X5"/>